<organism evidence="1 2">
    <name type="scientific">Enterococcus faecalis TX4248</name>
    <dbReference type="NCBI Taxonomy" id="749495"/>
    <lineage>
        <taxon>Bacteria</taxon>
        <taxon>Bacillati</taxon>
        <taxon>Bacillota</taxon>
        <taxon>Bacilli</taxon>
        <taxon>Lactobacillales</taxon>
        <taxon>Enterococcaceae</taxon>
        <taxon>Enterococcus</taxon>
    </lineage>
</organism>
<dbReference type="RefSeq" id="WP_002369984.1">
    <property type="nucleotide sequence ID" value="NZ_GL454460.1"/>
</dbReference>
<evidence type="ECO:0000313" key="2">
    <source>
        <dbReference type="Proteomes" id="UP000004846"/>
    </source>
</evidence>
<comment type="caution">
    <text evidence="1">The sequence shown here is derived from an EMBL/GenBank/DDBJ whole genome shotgun (WGS) entry which is preliminary data.</text>
</comment>
<sequence>MLTDFETFKKALLDSGYKVFRDQAPKNTPYPYLIYSYIGETQKWASNKFIVSKGLYQVSLFTKGIEQDLNPLKKSFKNYSIHFNGFSSIQGDENDDTITNFYTEVTIYNE</sequence>
<name>A0A125W5E7_ENTFL</name>
<dbReference type="Proteomes" id="UP000004846">
    <property type="component" value="Unassembled WGS sequence"/>
</dbReference>
<protein>
    <submittedName>
        <fullName evidence="1">Uncharacterized protein</fullName>
    </submittedName>
</protein>
<proteinExistence type="predicted"/>
<accession>A0A125W5E7</accession>
<dbReference type="HOGENOM" id="CLU_2167046_0_0_9"/>
<gene>
    <name evidence="1" type="ORF">HMPREF9498_01815</name>
</gene>
<dbReference type="AlphaFoldDB" id="A0A125W5E7"/>
<evidence type="ECO:0000313" key="1">
    <source>
        <dbReference type="EMBL" id="EFM82565.1"/>
    </source>
</evidence>
<dbReference type="EMBL" id="AEBR01000062">
    <property type="protein sequence ID" value="EFM82565.1"/>
    <property type="molecule type" value="Genomic_DNA"/>
</dbReference>
<reference evidence="1 2" key="1">
    <citation type="submission" date="2010-07" db="EMBL/GenBank/DDBJ databases">
        <authorList>
            <person name="Sid Ahmed O."/>
        </authorList>
    </citation>
    <scope>NUCLEOTIDE SEQUENCE [LARGE SCALE GENOMIC DNA]</scope>
    <source>
        <strain evidence="1 2">TX4248</strain>
    </source>
</reference>